<reference evidence="2 3" key="1">
    <citation type="submission" date="2016-10" db="EMBL/GenBank/DDBJ databases">
        <title>The genome sequence of Colletotrichum fioriniae PJ7.</title>
        <authorList>
            <person name="Baroncelli R."/>
        </authorList>
    </citation>
    <scope>NUCLEOTIDE SEQUENCE [LARGE SCALE GENOMIC DNA]</scope>
    <source>
        <strain evidence="2 3">IMI 384185</strain>
    </source>
</reference>
<comment type="caution">
    <text evidence="2">The sequence shown here is derived from an EMBL/GenBank/DDBJ whole genome shotgun (WGS) entry which is preliminary data.</text>
</comment>
<dbReference type="RefSeq" id="XP_060347612.1">
    <property type="nucleotide sequence ID" value="XM_060493482.1"/>
</dbReference>
<organism evidence="2 3">
    <name type="scientific">Colletotrichum paranaense</name>
    <dbReference type="NCBI Taxonomy" id="1914294"/>
    <lineage>
        <taxon>Eukaryota</taxon>
        <taxon>Fungi</taxon>
        <taxon>Dikarya</taxon>
        <taxon>Ascomycota</taxon>
        <taxon>Pezizomycotina</taxon>
        <taxon>Sordariomycetes</taxon>
        <taxon>Hypocreomycetidae</taxon>
        <taxon>Glomerellales</taxon>
        <taxon>Glomerellaceae</taxon>
        <taxon>Colletotrichum</taxon>
        <taxon>Colletotrichum acutatum species complex</taxon>
    </lineage>
</organism>
<accession>A0ABQ9SG41</accession>
<proteinExistence type="predicted"/>
<dbReference type="GeneID" id="85377381"/>
<name>A0ABQ9SG41_9PEZI</name>
<dbReference type="Proteomes" id="UP001241169">
    <property type="component" value="Unassembled WGS sequence"/>
</dbReference>
<sequence>MRDRLIRDGRALHQNRDSEGDRLLSSSQVRQDFRKEAEHPGMFAGKEKLLYC</sequence>
<evidence type="ECO:0000313" key="3">
    <source>
        <dbReference type="Proteomes" id="UP001241169"/>
    </source>
</evidence>
<gene>
    <name evidence="2" type="ORF">CPAR01_09217</name>
</gene>
<feature type="compositionally biased region" description="Basic and acidic residues" evidence="1">
    <location>
        <begin position="1"/>
        <end position="22"/>
    </location>
</feature>
<protein>
    <submittedName>
        <fullName evidence="2">Uncharacterized protein</fullName>
    </submittedName>
</protein>
<evidence type="ECO:0000256" key="1">
    <source>
        <dbReference type="SAM" id="MobiDB-lite"/>
    </source>
</evidence>
<evidence type="ECO:0000313" key="2">
    <source>
        <dbReference type="EMBL" id="KAK1535675.1"/>
    </source>
</evidence>
<dbReference type="EMBL" id="MOPA01000007">
    <property type="protein sequence ID" value="KAK1535675.1"/>
    <property type="molecule type" value="Genomic_DNA"/>
</dbReference>
<keyword evidence="3" id="KW-1185">Reference proteome</keyword>
<feature type="region of interest" description="Disordered" evidence="1">
    <location>
        <begin position="1"/>
        <end position="27"/>
    </location>
</feature>